<name>A0A9Q3HU21_9BASI</name>
<sequence length="276" mass="31119">MRPKGAKGARHVGPKPQLATNPLDPKLAKDLLDTILAINLIGPNFGHGPPWTIFPAMASGSHQRPPDQLSQPSPKPMGNYFHSFIPSVLKVAGMVHIWYYIPLCTIFAQQSNGDVFRTLFHLSISRSQNPTPILKEDYSAHQSDKLWRQSEDSSRIPTTCICRSWVGTLFRIIQRAILKRYYINAISCQGIKYFNTPWTTQFIRTGLIQSTCMALAQLGHFIFHCGNSITQFKFQDGESCISRFRKYSQLIHPPGSVFQFFTYTGHPSAPGDFFPS</sequence>
<feature type="region of interest" description="Disordered" evidence="1">
    <location>
        <begin position="1"/>
        <end position="23"/>
    </location>
</feature>
<dbReference type="EMBL" id="AVOT02023969">
    <property type="protein sequence ID" value="MBW0514360.1"/>
    <property type="molecule type" value="Genomic_DNA"/>
</dbReference>
<evidence type="ECO:0000313" key="2">
    <source>
        <dbReference type="EMBL" id="MBW0514360.1"/>
    </source>
</evidence>
<organism evidence="2 3">
    <name type="scientific">Austropuccinia psidii MF-1</name>
    <dbReference type="NCBI Taxonomy" id="1389203"/>
    <lineage>
        <taxon>Eukaryota</taxon>
        <taxon>Fungi</taxon>
        <taxon>Dikarya</taxon>
        <taxon>Basidiomycota</taxon>
        <taxon>Pucciniomycotina</taxon>
        <taxon>Pucciniomycetes</taxon>
        <taxon>Pucciniales</taxon>
        <taxon>Sphaerophragmiaceae</taxon>
        <taxon>Austropuccinia</taxon>
    </lineage>
</organism>
<evidence type="ECO:0000313" key="3">
    <source>
        <dbReference type="Proteomes" id="UP000765509"/>
    </source>
</evidence>
<reference evidence="2" key="1">
    <citation type="submission" date="2021-03" db="EMBL/GenBank/DDBJ databases">
        <title>Draft genome sequence of rust myrtle Austropuccinia psidii MF-1, a brazilian biotype.</title>
        <authorList>
            <person name="Quecine M.C."/>
            <person name="Pachon D.M.R."/>
            <person name="Bonatelli M.L."/>
            <person name="Correr F.H."/>
            <person name="Franceschini L.M."/>
            <person name="Leite T.F."/>
            <person name="Margarido G.R.A."/>
            <person name="Almeida C.A."/>
            <person name="Ferrarezi J.A."/>
            <person name="Labate C.A."/>
        </authorList>
    </citation>
    <scope>NUCLEOTIDE SEQUENCE</scope>
    <source>
        <strain evidence="2">MF-1</strain>
    </source>
</reference>
<evidence type="ECO:0000256" key="1">
    <source>
        <dbReference type="SAM" id="MobiDB-lite"/>
    </source>
</evidence>
<feature type="compositionally biased region" description="Basic residues" evidence="1">
    <location>
        <begin position="1"/>
        <end position="13"/>
    </location>
</feature>
<gene>
    <name evidence="2" type="ORF">O181_054075</name>
</gene>
<accession>A0A9Q3HU21</accession>
<keyword evidence="3" id="KW-1185">Reference proteome</keyword>
<protein>
    <submittedName>
        <fullName evidence="2">Uncharacterized protein</fullName>
    </submittedName>
</protein>
<comment type="caution">
    <text evidence="2">The sequence shown here is derived from an EMBL/GenBank/DDBJ whole genome shotgun (WGS) entry which is preliminary data.</text>
</comment>
<proteinExistence type="predicted"/>
<dbReference type="Proteomes" id="UP000765509">
    <property type="component" value="Unassembled WGS sequence"/>
</dbReference>
<dbReference type="AlphaFoldDB" id="A0A9Q3HU21"/>